<sequence length="115" mass="11547">MGAEKGSEDSWGGGPAPATSVDVGRLQPSPRPRARVSPGLLDSGDGDTQALQDEGPAPAADAAGGALRQAGDAFLPGHGSLSSIQPFTCLGEAHPLRRQGVMGAGEEALLHENPN</sequence>
<feature type="compositionally biased region" description="Low complexity" evidence="1">
    <location>
        <begin position="55"/>
        <end position="65"/>
    </location>
</feature>
<protein>
    <submittedName>
        <fullName evidence="2">Uncharacterized protein</fullName>
    </submittedName>
</protein>
<keyword evidence="3" id="KW-1185">Reference proteome</keyword>
<accession>A0ABN8YW96</accession>
<reference evidence="2" key="1">
    <citation type="submission" date="2023-04" db="EMBL/GenBank/DDBJ databases">
        <authorList>
            <consortium name="ELIXIR-Norway"/>
        </authorList>
    </citation>
    <scope>NUCLEOTIDE SEQUENCE [LARGE SCALE GENOMIC DNA]</scope>
</reference>
<evidence type="ECO:0000313" key="2">
    <source>
        <dbReference type="EMBL" id="CAI9165769.1"/>
    </source>
</evidence>
<evidence type="ECO:0000256" key="1">
    <source>
        <dbReference type="SAM" id="MobiDB-lite"/>
    </source>
</evidence>
<dbReference type="EMBL" id="OX459961">
    <property type="protein sequence ID" value="CAI9165769.1"/>
    <property type="molecule type" value="Genomic_DNA"/>
</dbReference>
<organism evidence="2 3">
    <name type="scientific">Rangifer tarandus platyrhynchus</name>
    <name type="common">Svalbard reindeer</name>
    <dbReference type="NCBI Taxonomy" id="3082113"/>
    <lineage>
        <taxon>Eukaryota</taxon>
        <taxon>Metazoa</taxon>
        <taxon>Chordata</taxon>
        <taxon>Craniata</taxon>
        <taxon>Vertebrata</taxon>
        <taxon>Euteleostomi</taxon>
        <taxon>Mammalia</taxon>
        <taxon>Eutheria</taxon>
        <taxon>Laurasiatheria</taxon>
        <taxon>Artiodactyla</taxon>
        <taxon>Ruminantia</taxon>
        <taxon>Pecora</taxon>
        <taxon>Cervidae</taxon>
        <taxon>Odocoileinae</taxon>
        <taxon>Rangifer</taxon>
    </lineage>
</organism>
<dbReference type="Proteomes" id="UP001176941">
    <property type="component" value="Chromosome 25"/>
</dbReference>
<evidence type="ECO:0000313" key="3">
    <source>
        <dbReference type="Proteomes" id="UP001176941"/>
    </source>
</evidence>
<proteinExistence type="predicted"/>
<name>A0ABN8YW96_RANTA</name>
<gene>
    <name evidence="2" type="ORF">MRATA1EN1_LOCUS14731</name>
</gene>
<feature type="region of interest" description="Disordered" evidence="1">
    <location>
        <begin position="1"/>
        <end position="65"/>
    </location>
</feature>